<organism evidence="1 2">
    <name type="scientific">Babesia ovata</name>
    <dbReference type="NCBI Taxonomy" id="189622"/>
    <lineage>
        <taxon>Eukaryota</taxon>
        <taxon>Sar</taxon>
        <taxon>Alveolata</taxon>
        <taxon>Apicomplexa</taxon>
        <taxon>Aconoidasida</taxon>
        <taxon>Piroplasmida</taxon>
        <taxon>Babesiidae</taxon>
        <taxon>Babesia</taxon>
    </lineage>
</organism>
<sequence length="113" mass="12139">MAVSSVSKVSASEVEECVDSAPNEWGLNMPLVTEGVVDDPGLLDDHSSLLNAGTCARWYGVRIASTSGDDSSPHLSTDRMLDGRFPRPTPLSVVFMHTTMLISGLKRCSALMR</sequence>
<name>A0A2H6KGL3_9APIC</name>
<reference evidence="1 2" key="1">
    <citation type="journal article" date="2017" name="BMC Genomics">
        <title>Whole-genome assembly of Babesia ovata and comparative genomics between closely related pathogens.</title>
        <authorList>
            <person name="Yamagishi J."/>
            <person name="Asada M."/>
            <person name="Hakimi H."/>
            <person name="Tanaka T.Q."/>
            <person name="Sugimoto C."/>
            <person name="Kawazu S."/>
        </authorList>
    </citation>
    <scope>NUCLEOTIDE SEQUENCE [LARGE SCALE GENOMIC DNA]</scope>
    <source>
        <strain evidence="1 2">Miyake</strain>
    </source>
</reference>
<comment type="caution">
    <text evidence="1">The sequence shown here is derived from an EMBL/GenBank/DDBJ whole genome shotgun (WGS) entry which is preliminary data.</text>
</comment>
<keyword evidence="2" id="KW-1185">Reference proteome</keyword>
<accession>A0A2H6KGL3</accession>
<dbReference type="AlphaFoldDB" id="A0A2H6KGL3"/>
<dbReference type="GeneID" id="39875879"/>
<protein>
    <submittedName>
        <fullName evidence="1">Methyl--binding domain 5-like protein, putative</fullName>
    </submittedName>
</protein>
<dbReference type="EMBL" id="BDSA01000004">
    <property type="protein sequence ID" value="GBE62109.1"/>
    <property type="molecule type" value="Genomic_DNA"/>
</dbReference>
<evidence type="ECO:0000313" key="1">
    <source>
        <dbReference type="EMBL" id="GBE62109.1"/>
    </source>
</evidence>
<evidence type="ECO:0000313" key="2">
    <source>
        <dbReference type="Proteomes" id="UP000236319"/>
    </source>
</evidence>
<gene>
    <name evidence="1" type="ORF">BOVATA_036020</name>
</gene>
<dbReference type="VEuPathDB" id="PiroplasmaDB:BOVATA_036020"/>
<dbReference type="Proteomes" id="UP000236319">
    <property type="component" value="Unassembled WGS sequence"/>
</dbReference>
<dbReference type="RefSeq" id="XP_028868352.1">
    <property type="nucleotide sequence ID" value="XM_029012519.1"/>
</dbReference>
<proteinExistence type="predicted"/>